<dbReference type="AlphaFoldDB" id="A0A848EQ34"/>
<gene>
    <name evidence="2" type="ORF">HG933_01900</name>
</gene>
<dbReference type="InterPro" id="IPR047721">
    <property type="entry name" value="DrmB"/>
</dbReference>
<protein>
    <submittedName>
        <fullName evidence="2">DUF1998 domain-containing protein</fullName>
    </submittedName>
</protein>
<proteinExistence type="predicted"/>
<comment type="caution">
    <text evidence="2">The sequence shown here is derived from an EMBL/GenBank/DDBJ whole genome shotgun (WGS) entry which is preliminary data.</text>
</comment>
<dbReference type="EMBL" id="JABBJH010000002">
    <property type="protein sequence ID" value="NMK38156.1"/>
    <property type="molecule type" value="Genomic_DNA"/>
</dbReference>
<accession>A0A848EQ34</accession>
<name>A0A848EQ34_MEGEL</name>
<evidence type="ECO:0000259" key="1">
    <source>
        <dbReference type="Pfam" id="PF09369"/>
    </source>
</evidence>
<evidence type="ECO:0000313" key="3">
    <source>
        <dbReference type="Proteomes" id="UP000536773"/>
    </source>
</evidence>
<feature type="domain" description="MrfA-like Zn-binding" evidence="1">
    <location>
        <begin position="498"/>
        <end position="601"/>
    </location>
</feature>
<dbReference type="Proteomes" id="UP000536773">
    <property type="component" value="Unassembled WGS sequence"/>
</dbReference>
<sequence>MNTSYEVKNLDKITHSIRANQLIYQFGVGAMINFPDQVLMCAAPEYWETDVTQIHDKRLENRLGVEYFGLPISLEGDEGMHRMSYVRFPQWYYCPKCKRLKPMDEWVKEYRIKASDAEKEKDPYMVKNPHCPSCGKYSKLVVSRLVTICEHGHINDFPWIAWAHKRSKDKICYHPQLKIYTMGTGRYGFDNILIKCENCGASSTLSGIMDKEVFEKLDSKDDPQFLCPGNHPWKHAKEGCDCYPRVALRGASSVYFPIVKTSLVIPPFTTDFNELIQTTDAYDRGFRVYCKAKEKNRGEDRIREAIEDTAEAIVQELHDEKINEDDVKNQLKRNWLDIGDNIDEDTDEDQLFREEEYDALDGEAANANESNFFKREEQEIGPYQETIPSLKQVVLIHKMREVQALIGFSRINPISGPDDEEHFVCVKEPGTNWYPGYQVLGEGIFIRFDEEQIESWISQYGEKLSARADIIKNNYENSFYATSSTEHITIKFLFLHSFAHALIRQLSFECGYSIASLRERIYCDKGDGTGKVMTGLFIYTANGDSEGTLGGLVRQGYRETLPDIIKKAIEKARYCTNDPVCSLSQGQGLYSTNLAACHSCLLLPETSCEHFNAFLDRGVLIGTMEEPDIGFFSKGFDTYSNK</sequence>
<reference evidence="2 3" key="1">
    <citation type="submission" date="2020-04" db="EMBL/GenBank/DDBJ databases">
        <authorList>
            <person name="Hitch T.C.A."/>
            <person name="Wylensek D."/>
            <person name="Clavel T."/>
        </authorList>
    </citation>
    <scope>NUCLEOTIDE SEQUENCE [LARGE SCALE GENOMIC DNA]</scope>
    <source>
        <strain evidence="2 3">WCA-386-APC-2A</strain>
    </source>
</reference>
<dbReference type="NCBIfam" id="NF038324">
    <property type="entry name" value="DrmB_fam"/>
    <property type="match status" value="1"/>
</dbReference>
<evidence type="ECO:0000313" key="2">
    <source>
        <dbReference type="EMBL" id="NMK38156.1"/>
    </source>
</evidence>
<organism evidence="2 3">
    <name type="scientific">Megasphaera elsdenii</name>
    <dbReference type="NCBI Taxonomy" id="907"/>
    <lineage>
        <taxon>Bacteria</taxon>
        <taxon>Bacillati</taxon>
        <taxon>Bacillota</taxon>
        <taxon>Negativicutes</taxon>
        <taxon>Veillonellales</taxon>
        <taxon>Veillonellaceae</taxon>
        <taxon>Megasphaera</taxon>
    </lineage>
</organism>
<dbReference type="Pfam" id="PF09369">
    <property type="entry name" value="MZB"/>
    <property type="match status" value="1"/>
</dbReference>
<dbReference type="RefSeq" id="WP_169013094.1">
    <property type="nucleotide sequence ID" value="NZ_JABBJH010000002.1"/>
</dbReference>
<dbReference type="InterPro" id="IPR018973">
    <property type="entry name" value="MZB"/>
</dbReference>